<feature type="domain" description="MIF4G" evidence="12">
    <location>
        <begin position="35"/>
        <end position="269"/>
    </location>
</feature>
<dbReference type="InterPro" id="IPR027159">
    <property type="entry name" value="CBP80"/>
</dbReference>
<dbReference type="InterPro" id="IPR015172">
    <property type="entry name" value="MIF4G-like_typ-1"/>
</dbReference>
<evidence type="ECO:0000256" key="9">
    <source>
        <dbReference type="ARBA" id="ARBA00023242"/>
    </source>
</evidence>
<dbReference type="GO" id="GO:0000184">
    <property type="term" value="P:nuclear-transcribed mRNA catabolic process, nonsense-mediated decay"/>
    <property type="evidence" value="ECO:0007669"/>
    <property type="project" value="EnsemblFungi"/>
</dbReference>
<sequence length="861" mass="100126">MFNRKRKGDFDDEDYHDYRPRMPKRQRIPPVVQLCKEMMPDIRTIGESVKAFEEDIQFLSDAIVNEFGHEEYFNDALLQTFRAVVLEQPQKLPAIALLTMVVNSRNEAAGKGVVNFFFSELQKYCNQSVDPEYKPESSDTGPWNKIKLILRFLATLSPMLLNDELISIFKDFLQLSIDLNQSDTNKRNPLSEALYTNTLLNIPYLFFFNRNDDDLKQKVGSLLEFVEDNYKVKSTEINLLREYNNGAPFDSAELVQLVLSNVKKSLMDDLKDLEQLFPDWIHLLTEQSGDQGFNDPLQLPSIEDLAEYMDLGHQRGSVDSMWHTPRYVFKVYVPNETHDFETVIPITTYAGQLFNDIIIDLVESLEFNRKEVARQVVSLDLFFKKGIFAEPGISIAQLSNVYEENPLATTFKIEDLAIETIISLIFKLPDVSQPFAYFYTLLVEICQNSPKAIAPVFGRAFRFFYSHLKNMDFELRLRYLDWFSIQMSNFNFSWKWNEWEDDSKNLSKSFYDPNINFIRNLIHKELRLTSNPIDVEESLPEEFKQYLDSSYIAHDALVAYYQSFYVDYTVEPINIKKNDFYFKHESSPLRDVVVELLDYIHKPNNTREVSELEQLLEKIKANHGSIIKNFDRFIIVLIVQALLESGSRSLSHANKYISDLKDDFKYVLDKIELDQDQKEFIIIEAVIRFWNSNSQNGYLIVDAFKFAELVSSRSIINFALNEELANNYGLVDSTAIEAIFRTLSHEITLEIEHADDFEFVLEKLCIIINNTVSQLNIQLDEDIDVPQIFELTDGDNASDLAAYDLKWKYYTSIVFIKSLLRKYSLKYKSLSDKILGNLDTAVPHQSTKEQIKIWLGELNSI</sequence>
<dbReference type="GO" id="GO:0006406">
    <property type="term" value="P:mRNA export from nucleus"/>
    <property type="evidence" value="ECO:0007669"/>
    <property type="project" value="EnsemblFungi"/>
</dbReference>
<dbReference type="GO" id="GO:0042789">
    <property type="term" value="P:mRNA transcription by RNA polymerase II"/>
    <property type="evidence" value="ECO:0007669"/>
    <property type="project" value="EnsemblFungi"/>
</dbReference>
<evidence type="ECO:0000256" key="10">
    <source>
        <dbReference type="ARBA" id="ARBA00030965"/>
    </source>
</evidence>
<keyword evidence="5" id="KW-0509">mRNA transport</keyword>
<evidence type="ECO:0000256" key="11">
    <source>
        <dbReference type="ARBA" id="ARBA00074671"/>
    </source>
</evidence>
<evidence type="ECO:0000256" key="2">
    <source>
        <dbReference type="ARBA" id="ARBA00007413"/>
    </source>
</evidence>
<keyword evidence="6" id="KW-0694">RNA-binding</keyword>
<evidence type="ECO:0000256" key="6">
    <source>
        <dbReference type="ARBA" id="ARBA00022884"/>
    </source>
</evidence>
<dbReference type="InParanoid" id="Q6FN07"/>
<dbReference type="GO" id="GO:0000398">
    <property type="term" value="P:mRNA splicing, via spliceosome"/>
    <property type="evidence" value="ECO:0007669"/>
    <property type="project" value="EnsemblFungi"/>
</dbReference>
<dbReference type="InterPro" id="IPR016024">
    <property type="entry name" value="ARM-type_fold"/>
</dbReference>
<dbReference type="KEGG" id="cgr:2890137"/>
<dbReference type="Pfam" id="PF09090">
    <property type="entry name" value="MIF4G_like_2"/>
    <property type="match status" value="1"/>
</dbReference>
<dbReference type="GO" id="GO:0003729">
    <property type="term" value="F:mRNA binding"/>
    <property type="evidence" value="ECO:0007669"/>
    <property type="project" value="EnsemblFungi"/>
</dbReference>
<dbReference type="AlphaFoldDB" id="Q6FN07"/>
<dbReference type="GO" id="GO:0005846">
    <property type="term" value="C:nuclear cap binding complex"/>
    <property type="evidence" value="ECO:0007669"/>
    <property type="project" value="EnsemblFungi"/>
</dbReference>
<keyword evidence="9" id="KW-0539">Nucleus</keyword>
<keyword evidence="4" id="KW-0507">mRNA processing</keyword>
<dbReference type="OMA" id="CAAEGLM"/>
<dbReference type="FunCoup" id="Q6FN07">
    <property type="interactions" value="1134"/>
</dbReference>
<accession>Q6FN07</accession>
<evidence type="ECO:0000256" key="8">
    <source>
        <dbReference type="ARBA" id="ARBA00023187"/>
    </source>
</evidence>
<name>Q6FN07_CANGA</name>
<dbReference type="PANTHER" id="PTHR12412">
    <property type="entry name" value="CAP BINDING PROTEIN"/>
    <property type="match status" value="1"/>
</dbReference>
<comment type="similarity">
    <text evidence="2">Belongs to the NCBP1 family.</text>
</comment>
<evidence type="ECO:0000313" key="14">
    <source>
        <dbReference type="EMBL" id="CAG61348.2"/>
    </source>
</evidence>
<dbReference type="Pfam" id="PF09088">
    <property type="entry name" value="MIF4G_like"/>
    <property type="match status" value="1"/>
</dbReference>
<evidence type="ECO:0000256" key="1">
    <source>
        <dbReference type="ARBA" id="ARBA00004123"/>
    </source>
</evidence>
<protein>
    <recommendedName>
        <fullName evidence="11">Nuclear cap-binding protein complex subunit 1</fullName>
    </recommendedName>
    <alternativeName>
        <fullName evidence="10">80 kDa nuclear cap-binding protein</fullName>
    </alternativeName>
</protein>
<dbReference type="FunFam" id="1.25.40.180:FF:000056">
    <property type="entry name" value="Sto1p"/>
    <property type="match status" value="1"/>
</dbReference>
<reference evidence="14 15" key="1">
    <citation type="journal article" date="2004" name="Nature">
        <title>Genome evolution in yeasts.</title>
        <authorList>
            <consortium name="Genolevures"/>
            <person name="Dujon B."/>
            <person name="Sherman D."/>
            <person name="Fischer G."/>
            <person name="Durrens P."/>
            <person name="Casaregola S."/>
            <person name="Lafontaine I."/>
            <person name="de Montigny J."/>
            <person name="Marck C."/>
            <person name="Neuveglise C."/>
            <person name="Talla E."/>
            <person name="Goffard N."/>
            <person name="Frangeul L."/>
            <person name="Aigle M."/>
            <person name="Anthouard V."/>
            <person name="Babour A."/>
            <person name="Barbe V."/>
            <person name="Barnay S."/>
            <person name="Blanchin S."/>
            <person name="Beckerich J.M."/>
            <person name="Beyne E."/>
            <person name="Bleykasten C."/>
            <person name="Boisrame A."/>
            <person name="Boyer J."/>
            <person name="Cattolico L."/>
            <person name="Confanioleri F."/>
            <person name="de Daruvar A."/>
            <person name="Despons L."/>
            <person name="Fabre E."/>
            <person name="Fairhead C."/>
            <person name="Ferry-Dumazet H."/>
            <person name="Groppi A."/>
            <person name="Hantraye F."/>
            <person name="Hennequin C."/>
            <person name="Jauniaux N."/>
            <person name="Joyet P."/>
            <person name="Kachouri R."/>
            <person name="Kerrest A."/>
            <person name="Koszul R."/>
            <person name="Lemaire M."/>
            <person name="Lesur I."/>
            <person name="Ma L."/>
            <person name="Muller H."/>
            <person name="Nicaud J.M."/>
            <person name="Nikolski M."/>
            <person name="Oztas S."/>
            <person name="Ozier-Kalogeropoulos O."/>
            <person name="Pellenz S."/>
            <person name="Potier S."/>
            <person name="Richard G.F."/>
            <person name="Straub M.L."/>
            <person name="Suleau A."/>
            <person name="Swennene D."/>
            <person name="Tekaia F."/>
            <person name="Wesolowski-Louvel M."/>
            <person name="Westhof E."/>
            <person name="Wirth B."/>
            <person name="Zeniou-Meyer M."/>
            <person name="Zivanovic I."/>
            <person name="Bolotin-Fukuhara M."/>
            <person name="Thierry A."/>
            <person name="Bouchier C."/>
            <person name="Caudron B."/>
            <person name="Scarpelli C."/>
            <person name="Gaillardin C."/>
            <person name="Weissenbach J."/>
            <person name="Wincker P."/>
            <person name="Souciet J.L."/>
        </authorList>
    </citation>
    <scope>NUCLEOTIDE SEQUENCE [LARGE SCALE GENOMIC DNA]</scope>
    <source>
        <strain evidence="15">ATCC 2001 / BCRC 20586 / JCM 3761 / NBRC 0622 / NRRL Y-65 / CBS 138</strain>
    </source>
</reference>
<keyword evidence="3" id="KW-0813">Transport</keyword>
<dbReference type="EMBL" id="CR380957">
    <property type="protein sequence ID" value="CAG61348.2"/>
    <property type="molecule type" value="Genomic_DNA"/>
</dbReference>
<dbReference type="Pfam" id="PF02854">
    <property type="entry name" value="MIF4G"/>
    <property type="match status" value="1"/>
</dbReference>
<keyword evidence="8" id="KW-0508">mRNA splicing</keyword>
<dbReference type="Gene3D" id="1.25.40.180">
    <property type="match status" value="3"/>
</dbReference>
<comment type="subcellular location">
    <subcellularLocation>
        <location evidence="1">Nucleus</location>
    </subcellularLocation>
</comment>
<evidence type="ECO:0000313" key="13">
    <source>
        <dbReference type="CGD" id="CAL0134627"/>
    </source>
</evidence>
<dbReference type="CGD" id="CAL0134627">
    <property type="gene designation" value="CAGL0K03729g"/>
</dbReference>
<dbReference type="HOGENOM" id="CLU_011380_0_0_1"/>
<dbReference type="InterPro" id="IPR015174">
    <property type="entry name" value="MIF4G-like_typ-2"/>
</dbReference>
<dbReference type="GO" id="GO:0000243">
    <property type="term" value="C:commitment complex"/>
    <property type="evidence" value="ECO:0007669"/>
    <property type="project" value="EnsemblFungi"/>
</dbReference>
<dbReference type="GO" id="GO:0006370">
    <property type="term" value="P:7-methylguanosine mRNA capping"/>
    <property type="evidence" value="ECO:0007669"/>
    <property type="project" value="UniProtKB-KW"/>
</dbReference>
<gene>
    <name evidence="13 14" type="ordered locus">CAGL0K03729g</name>
</gene>
<proteinExistence type="inferred from homology"/>
<dbReference type="PANTHER" id="PTHR12412:SF2">
    <property type="entry name" value="NUCLEAR CAP-BINDING PROTEIN SUBUNIT 1"/>
    <property type="match status" value="1"/>
</dbReference>
<organism evidence="14 15">
    <name type="scientific">Candida glabrata (strain ATCC 2001 / BCRC 20586 / JCM 3761 / NBRC 0622 / NRRL Y-65 / CBS 138)</name>
    <name type="common">Yeast</name>
    <name type="synonym">Nakaseomyces glabratus</name>
    <dbReference type="NCBI Taxonomy" id="284593"/>
    <lineage>
        <taxon>Eukaryota</taxon>
        <taxon>Fungi</taxon>
        <taxon>Dikarya</taxon>
        <taxon>Ascomycota</taxon>
        <taxon>Saccharomycotina</taxon>
        <taxon>Saccharomycetes</taxon>
        <taxon>Saccharomycetales</taxon>
        <taxon>Saccharomycetaceae</taxon>
        <taxon>Nakaseomyces</taxon>
    </lineage>
</organism>
<evidence type="ECO:0000259" key="12">
    <source>
        <dbReference type="SMART" id="SM00543"/>
    </source>
</evidence>
<dbReference type="GO" id="GO:0031124">
    <property type="term" value="P:mRNA 3'-end processing"/>
    <property type="evidence" value="ECO:0007669"/>
    <property type="project" value="EnsemblFungi"/>
</dbReference>
<dbReference type="Proteomes" id="UP000002428">
    <property type="component" value="Chromosome K"/>
</dbReference>
<dbReference type="STRING" id="284593.Q6FN07"/>
<evidence type="ECO:0000256" key="4">
    <source>
        <dbReference type="ARBA" id="ARBA00022664"/>
    </source>
</evidence>
<evidence type="ECO:0000256" key="7">
    <source>
        <dbReference type="ARBA" id="ARBA00023042"/>
    </source>
</evidence>
<keyword evidence="15" id="KW-1185">Reference proteome</keyword>
<dbReference type="InterPro" id="IPR003890">
    <property type="entry name" value="MIF4G-like_typ-3"/>
</dbReference>
<dbReference type="VEuPathDB" id="FungiDB:CAGL0K03729g"/>
<keyword evidence="7" id="KW-0506">mRNA capping</keyword>
<dbReference type="SMART" id="SM00543">
    <property type="entry name" value="MIF4G"/>
    <property type="match status" value="1"/>
</dbReference>
<dbReference type="eggNOG" id="KOG1104">
    <property type="taxonomic scope" value="Eukaryota"/>
</dbReference>
<evidence type="ECO:0000313" key="15">
    <source>
        <dbReference type="Proteomes" id="UP000002428"/>
    </source>
</evidence>
<dbReference type="SUPFAM" id="SSF48371">
    <property type="entry name" value="ARM repeat"/>
    <property type="match status" value="3"/>
</dbReference>
<dbReference type="GO" id="GO:0006970">
    <property type="term" value="P:response to osmotic stress"/>
    <property type="evidence" value="ECO:0007669"/>
    <property type="project" value="EnsemblFungi"/>
</dbReference>
<evidence type="ECO:0000256" key="5">
    <source>
        <dbReference type="ARBA" id="ARBA00022816"/>
    </source>
</evidence>
<evidence type="ECO:0000256" key="3">
    <source>
        <dbReference type="ARBA" id="ARBA00022448"/>
    </source>
</evidence>
<dbReference type="GO" id="GO:0000339">
    <property type="term" value="F:RNA cap binding"/>
    <property type="evidence" value="ECO:0007669"/>
    <property type="project" value="InterPro"/>
</dbReference>